<dbReference type="SUPFAM" id="SSF55874">
    <property type="entry name" value="ATPase domain of HSP90 chaperone/DNA topoisomerase II/histidine kinase"/>
    <property type="match status" value="1"/>
</dbReference>
<evidence type="ECO:0000256" key="6">
    <source>
        <dbReference type="ARBA" id="ARBA00022777"/>
    </source>
</evidence>
<dbReference type="PANTHER" id="PTHR43065">
    <property type="entry name" value="SENSOR HISTIDINE KINASE"/>
    <property type="match status" value="1"/>
</dbReference>
<dbReference type="Gene3D" id="3.30.565.10">
    <property type="entry name" value="Histidine kinase-like ATPase, C-terminal domain"/>
    <property type="match status" value="1"/>
</dbReference>
<keyword evidence="7" id="KW-0067">ATP-binding</keyword>
<evidence type="ECO:0000313" key="11">
    <source>
        <dbReference type="EMBL" id="MBD3868899.1"/>
    </source>
</evidence>
<dbReference type="PANTHER" id="PTHR43065:SF10">
    <property type="entry name" value="PEROXIDE STRESS-ACTIVATED HISTIDINE KINASE MAK3"/>
    <property type="match status" value="1"/>
</dbReference>
<keyword evidence="5" id="KW-0547">Nucleotide-binding</keyword>
<evidence type="ECO:0000256" key="7">
    <source>
        <dbReference type="ARBA" id="ARBA00022840"/>
    </source>
</evidence>
<keyword evidence="9" id="KW-0175">Coiled coil</keyword>
<comment type="caution">
    <text evidence="11">The sequence shown here is derived from an EMBL/GenBank/DDBJ whole genome shotgun (WGS) entry which is preliminary data.</text>
</comment>
<dbReference type="SMART" id="SM00387">
    <property type="entry name" value="HATPase_c"/>
    <property type="match status" value="1"/>
</dbReference>
<dbReference type="AlphaFoldDB" id="A0A8J6Y3Z4"/>
<protein>
    <recommendedName>
        <fullName evidence="2">histidine kinase</fullName>
        <ecNumber evidence="2">2.7.13.3</ecNumber>
    </recommendedName>
</protein>
<dbReference type="GO" id="GO:0000155">
    <property type="term" value="F:phosphorelay sensor kinase activity"/>
    <property type="evidence" value="ECO:0007669"/>
    <property type="project" value="InterPro"/>
</dbReference>
<organism evidence="11 12">
    <name type="scientific">Candidatus Polarisedimenticola svalbardensis</name>
    <dbReference type="NCBI Taxonomy" id="2886004"/>
    <lineage>
        <taxon>Bacteria</taxon>
        <taxon>Pseudomonadati</taxon>
        <taxon>Acidobacteriota</taxon>
        <taxon>Candidatus Polarisedimenticolia</taxon>
        <taxon>Candidatus Polarisedimenticolales</taxon>
        <taxon>Candidatus Polarisedimenticolaceae</taxon>
        <taxon>Candidatus Polarisedimenticola</taxon>
    </lineage>
</organism>
<evidence type="ECO:0000256" key="8">
    <source>
        <dbReference type="ARBA" id="ARBA00023012"/>
    </source>
</evidence>
<dbReference type="InterPro" id="IPR004358">
    <property type="entry name" value="Sig_transdc_His_kin-like_C"/>
</dbReference>
<keyword evidence="8" id="KW-0902">Two-component regulatory system</keyword>
<evidence type="ECO:0000256" key="9">
    <source>
        <dbReference type="SAM" id="Coils"/>
    </source>
</evidence>
<accession>A0A8J6Y3Z4</accession>
<dbReference type="InterPro" id="IPR036890">
    <property type="entry name" value="HATPase_C_sf"/>
</dbReference>
<dbReference type="Gene3D" id="1.10.287.130">
    <property type="match status" value="1"/>
</dbReference>
<evidence type="ECO:0000256" key="1">
    <source>
        <dbReference type="ARBA" id="ARBA00000085"/>
    </source>
</evidence>
<sequence length="392" mass="43124">MSEYATIPEPDHQGFSQDEYEFLKGLVGGMRCGVLTINRSGCLMLINEPAVQILEIPAPSGNLLPIATALARHPQLARLLRDSFQMSSLPNRAEIDLEFGNGRRKTVGLTLSMVADQDGENRGAAVFFKDLTNVEHKEEKERLKDRLASLGQMAANLAHEIRNPLASIEVTCSLLKRRLNERPEEINLLEKIVAEVRRLNGTITSSLEFARPLELNLSSQSLHTVLDEAVTVALGRRGTPEITVETACESMLPPFLMDRAQLRHVFENLFLNALEAMGDEGRLSIDVTSVPAPASAMTPYEPNGPGTTDPWSSFEEFAVVRVSDTGPGISTENMEKMFYPFFTTKKQGSGVGLSMARKVVDRHRGLLDVESEPGKGAVFIVRLPMVVNKPEG</sequence>
<dbReference type="SMART" id="SM00388">
    <property type="entry name" value="HisKA"/>
    <property type="match status" value="1"/>
</dbReference>
<dbReference type="CDD" id="cd00130">
    <property type="entry name" value="PAS"/>
    <property type="match status" value="1"/>
</dbReference>
<dbReference type="InterPro" id="IPR005467">
    <property type="entry name" value="His_kinase_dom"/>
</dbReference>
<evidence type="ECO:0000256" key="4">
    <source>
        <dbReference type="ARBA" id="ARBA00022679"/>
    </source>
</evidence>
<dbReference type="Proteomes" id="UP000648239">
    <property type="component" value="Unassembled WGS sequence"/>
</dbReference>
<dbReference type="InterPro" id="IPR003661">
    <property type="entry name" value="HisK_dim/P_dom"/>
</dbReference>
<dbReference type="Pfam" id="PF02518">
    <property type="entry name" value="HATPase_c"/>
    <property type="match status" value="1"/>
</dbReference>
<dbReference type="PRINTS" id="PR00344">
    <property type="entry name" value="BCTRLSENSOR"/>
</dbReference>
<dbReference type="GO" id="GO:0005524">
    <property type="term" value="F:ATP binding"/>
    <property type="evidence" value="ECO:0007669"/>
    <property type="project" value="UniProtKB-KW"/>
</dbReference>
<feature type="coiled-coil region" evidence="9">
    <location>
        <begin position="133"/>
        <end position="160"/>
    </location>
</feature>
<dbReference type="Pfam" id="PF00512">
    <property type="entry name" value="HisKA"/>
    <property type="match status" value="1"/>
</dbReference>
<dbReference type="PROSITE" id="PS50109">
    <property type="entry name" value="HIS_KIN"/>
    <property type="match status" value="1"/>
</dbReference>
<dbReference type="Gene3D" id="3.30.450.20">
    <property type="entry name" value="PAS domain"/>
    <property type="match status" value="1"/>
</dbReference>
<dbReference type="EC" id="2.7.13.3" evidence="2"/>
<dbReference type="SUPFAM" id="SSF55785">
    <property type="entry name" value="PYP-like sensor domain (PAS domain)"/>
    <property type="match status" value="1"/>
</dbReference>
<evidence type="ECO:0000259" key="10">
    <source>
        <dbReference type="PROSITE" id="PS50109"/>
    </source>
</evidence>
<evidence type="ECO:0000256" key="5">
    <source>
        <dbReference type="ARBA" id="ARBA00022741"/>
    </source>
</evidence>
<feature type="domain" description="Histidine kinase" evidence="10">
    <location>
        <begin position="156"/>
        <end position="387"/>
    </location>
</feature>
<dbReference type="InterPro" id="IPR003594">
    <property type="entry name" value="HATPase_dom"/>
</dbReference>
<dbReference type="SUPFAM" id="SSF47384">
    <property type="entry name" value="Homodimeric domain of signal transducing histidine kinase"/>
    <property type="match status" value="1"/>
</dbReference>
<gene>
    <name evidence="11" type="ORF">IFK94_12295</name>
</gene>
<proteinExistence type="predicted"/>
<dbReference type="InterPro" id="IPR036097">
    <property type="entry name" value="HisK_dim/P_sf"/>
</dbReference>
<keyword evidence="6" id="KW-0418">Kinase</keyword>
<reference evidence="11 12" key="1">
    <citation type="submission" date="2020-08" db="EMBL/GenBank/DDBJ databases">
        <title>Acidobacteriota in marine sediments use diverse sulfur dissimilation pathways.</title>
        <authorList>
            <person name="Wasmund K."/>
        </authorList>
    </citation>
    <scope>NUCLEOTIDE SEQUENCE [LARGE SCALE GENOMIC DNA]</scope>
    <source>
        <strain evidence="11">MAG AM4</strain>
    </source>
</reference>
<dbReference type="CDD" id="cd00082">
    <property type="entry name" value="HisKA"/>
    <property type="match status" value="1"/>
</dbReference>
<dbReference type="EMBL" id="JACXWD010000048">
    <property type="protein sequence ID" value="MBD3868899.1"/>
    <property type="molecule type" value="Genomic_DNA"/>
</dbReference>
<keyword evidence="4" id="KW-0808">Transferase</keyword>
<evidence type="ECO:0000256" key="2">
    <source>
        <dbReference type="ARBA" id="ARBA00012438"/>
    </source>
</evidence>
<comment type="catalytic activity">
    <reaction evidence="1">
        <text>ATP + protein L-histidine = ADP + protein N-phospho-L-histidine.</text>
        <dbReference type="EC" id="2.7.13.3"/>
    </reaction>
</comment>
<name>A0A8J6Y3Z4_9BACT</name>
<dbReference type="InterPro" id="IPR035965">
    <property type="entry name" value="PAS-like_dom_sf"/>
</dbReference>
<evidence type="ECO:0000256" key="3">
    <source>
        <dbReference type="ARBA" id="ARBA00022553"/>
    </source>
</evidence>
<keyword evidence="3" id="KW-0597">Phosphoprotein</keyword>
<dbReference type="InterPro" id="IPR000014">
    <property type="entry name" value="PAS"/>
</dbReference>
<evidence type="ECO:0000313" key="12">
    <source>
        <dbReference type="Proteomes" id="UP000648239"/>
    </source>
</evidence>